<accession>A0A017T8W0</accession>
<name>A0A017T8W0_9BACT</name>
<dbReference type="InterPro" id="IPR044031">
    <property type="entry name" value="TssC1_N"/>
</dbReference>
<proteinExistence type="predicted"/>
<dbReference type="OrthoDB" id="9764000at2"/>
<dbReference type="Pfam" id="PF05943">
    <property type="entry name" value="VipB"/>
    <property type="match status" value="1"/>
</dbReference>
<sequence>MAEQDLSVKSLLQSVRLSSEAPEVAKPQPMIKDNFTTIVEAVTDEERFLSSMAAVLYNMDVKEGIDKPKIQALVARIDEMVGDQINEILHAPEFKALESTWASIEDLVRNTNFRANIDINLLDVTKEELHEDLELNAADIAGSELFKKVYVAEYDQFGGLPYGGMIGLYDFANTRKDILWLRTIGKIAAASHAPFIASASPMLFGCKTMAEVNQLRDIEGLFDTPRYAEWKKLRSSDESVYIGLTMPRYLVRAPYNEITNPSEDIRFEEQVRGDNPDEYLWGNSAMLFARNMVRSFETSGWCQYLRGVKGGGLCDGLASYTFDVRGEEELRGPVETTLPDFREFELAKAGLIPLIHKKGTGDAVFYSAQALKRPLAQQDPKDAENQQLASNLTYTFSVSRIAHYIKCIMRDNIGSNADAPYVTSQIDRWISRYVTTVVNPDDLTLRYYPFKAYSLEVNPVPGKIGWYKCNLSILPHIQFEGMDVDLRVDARLG</sequence>
<dbReference type="PANTHER" id="PTHR35565">
    <property type="entry name" value="CYTOPLASMIC PROTEIN-RELATED"/>
    <property type="match status" value="1"/>
</dbReference>
<evidence type="ECO:0000259" key="2">
    <source>
        <dbReference type="Pfam" id="PF18945"/>
    </source>
</evidence>
<protein>
    <recommendedName>
        <fullName evidence="5">Type VI secretion system contractile sheath large subunit</fullName>
    </recommendedName>
</protein>
<gene>
    <name evidence="3" type="ORF">CAP_3616</name>
</gene>
<reference evidence="3 4" key="1">
    <citation type="submission" date="2013-05" db="EMBL/GenBank/DDBJ databases">
        <title>Genome assembly of Chondromyces apiculatus DSM 436.</title>
        <authorList>
            <person name="Sharma G."/>
            <person name="Khatri I."/>
            <person name="Kaur C."/>
            <person name="Mayilraj S."/>
            <person name="Subramanian S."/>
        </authorList>
    </citation>
    <scope>NUCLEOTIDE SEQUENCE [LARGE SCALE GENOMIC DNA]</scope>
    <source>
        <strain evidence="3 4">DSM 436</strain>
    </source>
</reference>
<comment type="caution">
    <text evidence="3">The sequence shown here is derived from an EMBL/GenBank/DDBJ whole genome shotgun (WGS) entry which is preliminary data.</text>
</comment>
<dbReference type="eggNOG" id="COG3517">
    <property type="taxonomic scope" value="Bacteria"/>
</dbReference>
<dbReference type="NCBIfam" id="TIGR03355">
    <property type="entry name" value="VI_chp_2"/>
    <property type="match status" value="1"/>
</dbReference>
<dbReference type="RefSeq" id="WP_044242904.1">
    <property type="nucleotide sequence ID" value="NZ_ASRX01000027.1"/>
</dbReference>
<dbReference type="InterPro" id="IPR010269">
    <property type="entry name" value="T6SS_TssC-like"/>
</dbReference>
<evidence type="ECO:0008006" key="5">
    <source>
        <dbReference type="Google" id="ProtNLM"/>
    </source>
</evidence>
<organism evidence="3 4">
    <name type="scientific">Chondromyces apiculatus DSM 436</name>
    <dbReference type="NCBI Taxonomy" id="1192034"/>
    <lineage>
        <taxon>Bacteria</taxon>
        <taxon>Pseudomonadati</taxon>
        <taxon>Myxococcota</taxon>
        <taxon>Polyangia</taxon>
        <taxon>Polyangiales</taxon>
        <taxon>Polyangiaceae</taxon>
        <taxon>Chondromyces</taxon>
    </lineage>
</organism>
<keyword evidence="4" id="KW-1185">Reference proteome</keyword>
<dbReference type="PANTHER" id="PTHR35565:SF1">
    <property type="entry name" value="TYPE VI SECRETION SYSTEM CONTRACTILE SHEATH LARGE SUBUNIT"/>
    <property type="match status" value="1"/>
</dbReference>
<dbReference type="AlphaFoldDB" id="A0A017T8W0"/>
<evidence type="ECO:0000259" key="1">
    <source>
        <dbReference type="Pfam" id="PF05943"/>
    </source>
</evidence>
<evidence type="ECO:0000313" key="3">
    <source>
        <dbReference type="EMBL" id="EYF05026.1"/>
    </source>
</evidence>
<feature type="domain" description="TssC1 C-terminal" evidence="2">
    <location>
        <begin position="382"/>
        <end position="492"/>
    </location>
</feature>
<dbReference type="InterPro" id="IPR044032">
    <property type="entry name" value="TssC1_C"/>
</dbReference>
<dbReference type="STRING" id="1192034.CAP_3616"/>
<feature type="domain" description="TssC1 N-terminal" evidence="1">
    <location>
        <begin position="72"/>
        <end position="371"/>
    </location>
</feature>
<dbReference type="EMBL" id="ASRX01000027">
    <property type="protein sequence ID" value="EYF05026.1"/>
    <property type="molecule type" value="Genomic_DNA"/>
</dbReference>
<evidence type="ECO:0000313" key="4">
    <source>
        <dbReference type="Proteomes" id="UP000019678"/>
    </source>
</evidence>
<dbReference type="Pfam" id="PF18945">
    <property type="entry name" value="VipB_2"/>
    <property type="match status" value="1"/>
</dbReference>
<dbReference type="Proteomes" id="UP000019678">
    <property type="component" value="Unassembled WGS sequence"/>
</dbReference>